<dbReference type="EMBL" id="JAUFQU010000001">
    <property type="protein sequence ID" value="MDN3706355.1"/>
    <property type="molecule type" value="Genomic_DNA"/>
</dbReference>
<comment type="caution">
    <text evidence="1">The sequence shown here is derived from an EMBL/GenBank/DDBJ whole genome shotgun (WGS) entry which is preliminary data.</text>
</comment>
<accession>A0ABT8CPW7</accession>
<dbReference type="RefSeq" id="WP_290362429.1">
    <property type="nucleotide sequence ID" value="NZ_JAUFQU010000001.1"/>
</dbReference>
<proteinExistence type="predicted"/>
<protein>
    <submittedName>
        <fullName evidence="1">Uncharacterized protein</fullName>
    </submittedName>
</protein>
<evidence type="ECO:0000313" key="1">
    <source>
        <dbReference type="EMBL" id="MDN3706355.1"/>
    </source>
</evidence>
<organism evidence="1 2">
    <name type="scientific">Paenimyroides ceti</name>
    <dbReference type="NCBI Taxonomy" id="395087"/>
    <lineage>
        <taxon>Bacteria</taxon>
        <taxon>Pseudomonadati</taxon>
        <taxon>Bacteroidota</taxon>
        <taxon>Flavobacteriia</taxon>
        <taxon>Flavobacteriales</taxon>
        <taxon>Flavobacteriaceae</taxon>
        <taxon>Paenimyroides</taxon>
    </lineage>
</organism>
<dbReference type="Proteomes" id="UP001242368">
    <property type="component" value="Unassembled WGS sequence"/>
</dbReference>
<name>A0ABT8CPW7_9FLAO</name>
<evidence type="ECO:0000313" key="2">
    <source>
        <dbReference type="Proteomes" id="UP001242368"/>
    </source>
</evidence>
<reference evidence="2" key="1">
    <citation type="journal article" date="2019" name="Int. J. Syst. Evol. Microbiol.">
        <title>The Global Catalogue of Microorganisms (GCM) 10K type strain sequencing project: providing services to taxonomists for standard genome sequencing and annotation.</title>
        <authorList>
            <consortium name="The Broad Institute Genomics Platform"/>
            <consortium name="The Broad Institute Genome Sequencing Center for Infectious Disease"/>
            <person name="Wu L."/>
            <person name="Ma J."/>
        </authorList>
    </citation>
    <scope>NUCLEOTIDE SEQUENCE [LARGE SCALE GENOMIC DNA]</scope>
    <source>
        <strain evidence="2">CECT 7184</strain>
    </source>
</reference>
<sequence>MIGIQVMALCYENLKFHIREKQMHKNLYKSCVNYYIREIGKNWKKSIKP</sequence>
<gene>
    <name evidence="1" type="ORF">QW060_04355</name>
</gene>
<keyword evidence="2" id="KW-1185">Reference proteome</keyword>